<evidence type="ECO:0000313" key="2">
    <source>
        <dbReference type="Proteomes" id="UP000789920"/>
    </source>
</evidence>
<organism evidence="1 2">
    <name type="scientific">Racocetra persica</name>
    <dbReference type="NCBI Taxonomy" id="160502"/>
    <lineage>
        <taxon>Eukaryota</taxon>
        <taxon>Fungi</taxon>
        <taxon>Fungi incertae sedis</taxon>
        <taxon>Mucoromycota</taxon>
        <taxon>Glomeromycotina</taxon>
        <taxon>Glomeromycetes</taxon>
        <taxon>Diversisporales</taxon>
        <taxon>Gigasporaceae</taxon>
        <taxon>Racocetra</taxon>
    </lineage>
</organism>
<dbReference type="EMBL" id="CAJVQC010179367">
    <property type="protein sequence ID" value="CAG8851998.1"/>
    <property type="molecule type" value="Genomic_DNA"/>
</dbReference>
<feature type="non-terminal residue" evidence="1">
    <location>
        <position position="106"/>
    </location>
</feature>
<protein>
    <submittedName>
        <fullName evidence="1">7610_t:CDS:1</fullName>
    </submittedName>
</protein>
<keyword evidence="2" id="KW-1185">Reference proteome</keyword>
<comment type="caution">
    <text evidence="1">The sequence shown here is derived from an EMBL/GenBank/DDBJ whole genome shotgun (WGS) entry which is preliminary data.</text>
</comment>
<name>A0ACA9T0Z6_9GLOM</name>
<evidence type="ECO:0000313" key="1">
    <source>
        <dbReference type="EMBL" id="CAG8851998.1"/>
    </source>
</evidence>
<sequence length="106" mass="12072">DKALSIVAEAYPNLRYLNLWDAQAISDKGLCAIVQSCKLEHLNISYCRNITDKSLFEITENCHDLQEFHFAEAYWITDKSICCIINSCPNLRNLDIAFSKGKIKDA</sequence>
<gene>
    <name evidence="1" type="ORF">RPERSI_LOCUS36845</name>
</gene>
<dbReference type="Proteomes" id="UP000789920">
    <property type="component" value="Unassembled WGS sequence"/>
</dbReference>
<reference evidence="1" key="1">
    <citation type="submission" date="2021-06" db="EMBL/GenBank/DDBJ databases">
        <authorList>
            <person name="Kallberg Y."/>
            <person name="Tangrot J."/>
            <person name="Rosling A."/>
        </authorList>
    </citation>
    <scope>NUCLEOTIDE SEQUENCE</scope>
    <source>
        <strain evidence="1">MA461A</strain>
    </source>
</reference>
<proteinExistence type="predicted"/>
<feature type="non-terminal residue" evidence="1">
    <location>
        <position position="1"/>
    </location>
</feature>
<accession>A0ACA9T0Z6</accession>